<name>A0A7S4INK5_9STRA</name>
<accession>A0A7S4INK5</accession>
<sequence>MLLLLVLTAATGAATAFVPSSIAFTKRSDLVLHSTKESDDWAIIKPDSDVEEVWDLSLGGVGLAMDSVIKVSGDVDVESNEAEPNGLGRYSKPTEFNEADVKDVMGKAGVTLVCSGLGNELYKDPGLTTTMDVTYSPSDAVRDALSSVPSASVSSAKSVVLNFLGGDDLMWAEVVDACTLMMEGLDLSDNAQVTFNSACHKDFPEKYCSVTAIAVEGADDAAEGLSGVEKSVANGEMYFYQGKWYTVTEEDAISP</sequence>
<protein>
    <recommendedName>
        <fullName evidence="5">Subtilisin</fullName>
    </recommendedName>
</protein>
<dbReference type="GO" id="GO:0005525">
    <property type="term" value="F:GTP binding"/>
    <property type="evidence" value="ECO:0007669"/>
    <property type="project" value="UniProtKB-KW"/>
</dbReference>
<keyword evidence="3" id="KW-0732">Signal</keyword>
<dbReference type="EMBL" id="HBKQ01019807">
    <property type="protein sequence ID" value="CAE2234796.1"/>
    <property type="molecule type" value="Transcribed_RNA"/>
</dbReference>
<dbReference type="AlphaFoldDB" id="A0A7S4INK5"/>
<reference evidence="4" key="1">
    <citation type="submission" date="2021-01" db="EMBL/GenBank/DDBJ databases">
        <authorList>
            <person name="Corre E."/>
            <person name="Pelletier E."/>
            <person name="Niang G."/>
            <person name="Scheremetjew M."/>
            <person name="Finn R."/>
            <person name="Kale V."/>
            <person name="Holt S."/>
            <person name="Cochrane G."/>
            <person name="Meng A."/>
            <person name="Brown T."/>
            <person name="Cohen L."/>
        </authorList>
    </citation>
    <scope>NUCLEOTIDE SEQUENCE</scope>
    <source>
        <strain evidence="4">Isolate 1302-5</strain>
    </source>
</reference>
<evidence type="ECO:0000256" key="1">
    <source>
        <dbReference type="ARBA" id="ARBA00022741"/>
    </source>
</evidence>
<dbReference type="InterPro" id="IPR008280">
    <property type="entry name" value="Tub_FtsZ_C"/>
</dbReference>
<feature type="signal peptide" evidence="3">
    <location>
        <begin position="1"/>
        <end position="16"/>
    </location>
</feature>
<proteinExistence type="predicted"/>
<gene>
    <name evidence="4" type="ORF">OAUR00152_LOCUS13365</name>
</gene>
<dbReference type="Gene3D" id="3.30.1330.20">
    <property type="entry name" value="Tubulin/FtsZ, C-terminal domain"/>
    <property type="match status" value="1"/>
</dbReference>
<evidence type="ECO:0000313" key="4">
    <source>
        <dbReference type="EMBL" id="CAE2234796.1"/>
    </source>
</evidence>
<keyword evidence="2" id="KW-0342">GTP-binding</keyword>
<organism evidence="4">
    <name type="scientific">Odontella aurita</name>
    <dbReference type="NCBI Taxonomy" id="265563"/>
    <lineage>
        <taxon>Eukaryota</taxon>
        <taxon>Sar</taxon>
        <taxon>Stramenopiles</taxon>
        <taxon>Ochrophyta</taxon>
        <taxon>Bacillariophyta</taxon>
        <taxon>Mediophyceae</taxon>
        <taxon>Biddulphiophycidae</taxon>
        <taxon>Eupodiscales</taxon>
        <taxon>Odontellaceae</taxon>
        <taxon>Odontella</taxon>
    </lineage>
</organism>
<evidence type="ECO:0008006" key="5">
    <source>
        <dbReference type="Google" id="ProtNLM"/>
    </source>
</evidence>
<keyword evidence="1" id="KW-0547">Nucleotide-binding</keyword>
<feature type="chain" id="PRO_5031278021" description="Subtilisin" evidence="3">
    <location>
        <begin position="17"/>
        <end position="255"/>
    </location>
</feature>
<evidence type="ECO:0000256" key="2">
    <source>
        <dbReference type="ARBA" id="ARBA00023134"/>
    </source>
</evidence>
<dbReference type="InterPro" id="IPR037103">
    <property type="entry name" value="Tubulin/FtsZ-like_C"/>
</dbReference>
<evidence type="ECO:0000256" key="3">
    <source>
        <dbReference type="SAM" id="SignalP"/>
    </source>
</evidence>
<dbReference type="SUPFAM" id="SSF55307">
    <property type="entry name" value="Tubulin C-terminal domain-like"/>
    <property type="match status" value="1"/>
</dbReference>